<organism evidence="2 3">
    <name type="scientific">Paenibacillus hexagrammi</name>
    <dbReference type="NCBI Taxonomy" id="2908839"/>
    <lineage>
        <taxon>Bacteria</taxon>
        <taxon>Bacillati</taxon>
        <taxon>Bacillota</taxon>
        <taxon>Bacilli</taxon>
        <taxon>Bacillales</taxon>
        <taxon>Paenibacillaceae</taxon>
        <taxon>Paenibacillus</taxon>
    </lineage>
</organism>
<keyword evidence="1" id="KW-1133">Transmembrane helix</keyword>
<evidence type="ECO:0000256" key="1">
    <source>
        <dbReference type="SAM" id="Phobius"/>
    </source>
</evidence>
<name>A0ABY3SFF4_9BACL</name>
<evidence type="ECO:0000313" key="2">
    <source>
        <dbReference type="EMBL" id="UJF31906.1"/>
    </source>
</evidence>
<dbReference type="RefSeq" id="WP_235118251.1">
    <property type="nucleotide sequence ID" value="NZ_CP090978.1"/>
</dbReference>
<protein>
    <submittedName>
        <fullName evidence="2">DUF2238 domain-containing protein</fullName>
    </submittedName>
</protein>
<dbReference type="EMBL" id="CP090978">
    <property type="protein sequence ID" value="UJF31906.1"/>
    <property type="molecule type" value="Genomic_DNA"/>
</dbReference>
<keyword evidence="1" id="KW-0812">Transmembrane</keyword>
<feature type="transmembrane region" description="Helical" evidence="1">
    <location>
        <begin position="144"/>
        <end position="164"/>
    </location>
</feature>
<proteinExistence type="predicted"/>
<dbReference type="Proteomes" id="UP001649230">
    <property type="component" value="Chromosome"/>
</dbReference>
<reference evidence="2 3" key="1">
    <citation type="journal article" date="2024" name="Int. J. Syst. Evol. Microbiol.">
        <title>Paenibacillus hexagrammi sp. nov., a novel bacterium isolated from the gut content of Hexagrammos agrammus.</title>
        <authorList>
            <person name="Jung H.K."/>
            <person name="Kim D.G."/>
            <person name="Zin H."/>
            <person name="Park J."/>
            <person name="Jung H."/>
            <person name="Kim Y.O."/>
            <person name="Kong H.J."/>
            <person name="Kim J.W."/>
            <person name="Kim Y.S."/>
        </authorList>
    </citation>
    <scope>NUCLEOTIDE SEQUENCE [LARGE SCALE GENOMIC DNA]</scope>
    <source>
        <strain evidence="2 3">YPD9-1</strain>
    </source>
</reference>
<evidence type="ECO:0000313" key="3">
    <source>
        <dbReference type="Proteomes" id="UP001649230"/>
    </source>
</evidence>
<gene>
    <name evidence="2" type="ORF">L0M14_19385</name>
</gene>
<dbReference type="InterPro" id="IPR014509">
    <property type="entry name" value="YjdF-like"/>
</dbReference>
<dbReference type="PIRSF" id="PIRSF020606">
    <property type="entry name" value="UCP020606"/>
    <property type="match status" value="1"/>
</dbReference>
<feature type="transmembrane region" description="Helical" evidence="1">
    <location>
        <begin position="196"/>
        <end position="214"/>
    </location>
</feature>
<feature type="transmembrane region" description="Helical" evidence="1">
    <location>
        <begin position="53"/>
        <end position="70"/>
    </location>
</feature>
<dbReference type="InterPro" id="IPR058534">
    <property type="entry name" value="YjdF"/>
</dbReference>
<accession>A0ABY3SFF4</accession>
<feature type="transmembrane region" description="Helical" evidence="1">
    <location>
        <begin position="77"/>
        <end position="95"/>
    </location>
</feature>
<dbReference type="Pfam" id="PF09997">
    <property type="entry name" value="DUF2238"/>
    <property type="match status" value="1"/>
</dbReference>
<feature type="transmembrane region" description="Helical" evidence="1">
    <location>
        <begin position="24"/>
        <end position="41"/>
    </location>
</feature>
<sequence length="222" mass="25859">MLSTREEEQSHWLSRGILFGKNRILQVIITAFTLIWIYLAIKPYSRYDWVLENLLIWAAVVFLAVMYRFFRFSNLSYLLIAIFLYLHAVGAHYSYNENIVDVWMKQLFHAKRDNFDRVVHFSYGLLLAYPLREALKVWTKLGNAWLNVLTCMIILATGAFYELIEMWVAMIVAPEIGTLFLGTQGDPWDSQHDMELALYGSILAMVVAAVVRRIRLNAYPHS</sequence>
<keyword evidence="1" id="KW-0472">Membrane</keyword>
<keyword evidence="3" id="KW-1185">Reference proteome</keyword>